<dbReference type="RefSeq" id="XP_046061826.1">
    <property type="nucleotide sequence ID" value="XM_046204285.1"/>
</dbReference>
<protein>
    <submittedName>
        <fullName evidence="1">Uncharacterized protein</fullName>
    </submittedName>
</protein>
<dbReference type="EMBL" id="JAEUBE010000199">
    <property type="protein sequence ID" value="KAH3666870.1"/>
    <property type="molecule type" value="Genomic_DNA"/>
</dbReference>
<evidence type="ECO:0000313" key="2">
    <source>
        <dbReference type="Proteomes" id="UP000769157"/>
    </source>
</evidence>
<reference evidence="1" key="1">
    <citation type="journal article" date="2021" name="Open Biol.">
        <title>Shared evolutionary footprints suggest mitochondrial oxidative damage underlies multiple complex I losses in fungi.</title>
        <authorList>
            <person name="Schikora-Tamarit M.A."/>
            <person name="Marcet-Houben M."/>
            <person name="Nosek J."/>
            <person name="Gabaldon T."/>
        </authorList>
    </citation>
    <scope>NUCLEOTIDE SEQUENCE</scope>
    <source>
        <strain evidence="1">CBS6075</strain>
    </source>
</reference>
<dbReference type="Proteomes" id="UP000769157">
    <property type="component" value="Unassembled WGS sequence"/>
</dbReference>
<keyword evidence="2" id="KW-1185">Reference proteome</keyword>
<reference evidence="1" key="2">
    <citation type="submission" date="2021-01" db="EMBL/GenBank/DDBJ databases">
        <authorList>
            <person name="Schikora-Tamarit M.A."/>
        </authorList>
    </citation>
    <scope>NUCLEOTIDE SEQUENCE</scope>
    <source>
        <strain evidence="1">CBS6075</strain>
    </source>
</reference>
<comment type="caution">
    <text evidence="1">The sequence shown here is derived from an EMBL/GenBank/DDBJ whole genome shotgun (WGS) entry which is preliminary data.</text>
</comment>
<gene>
    <name evidence="1" type="ORF">OGAPHI_003319</name>
</gene>
<sequence>MISKQISSPVVVVVVGRATERNRSNSLSVRVEVWSFDEENISSKIELDALPLGGDFWDSVKDDHRVLLATSLRSSGLTLDPSDAVSSALVLVVACDSVSHEDHKLFTTDSMKTVSGLFTC</sequence>
<evidence type="ECO:0000313" key="1">
    <source>
        <dbReference type="EMBL" id="KAH3666870.1"/>
    </source>
</evidence>
<proteinExistence type="predicted"/>
<organism evidence="1 2">
    <name type="scientific">Ogataea philodendri</name>
    <dbReference type="NCBI Taxonomy" id="1378263"/>
    <lineage>
        <taxon>Eukaryota</taxon>
        <taxon>Fungi</taxon>
        <taxon>Dikarya</taxon>
        <taxon>Ascomycota</taxon>
        <taxon>Saccharomycotina</taxon>
        <taxon>Pichiomycetes</taxon>
        <taxon>Pichiales</taxon>
        <taxon>Pichiaceae</taxon>
        <taxon>Ogataea</taxon>
    </lineage>
</organism>
<dbReference type="GeneID" id="70235286"/>
<accession>A0A9P8P7X6</accession>
<name>A0A9P8P7X6_9ASCO</name>
<dbReference type="AlphaFoldDB" id="A0A9P8P7X6"/>